<accession>A0A381T8Z6</accession>
<feature type="non-terminal residue" evidence="1">
    <location>
        <position position="1"/>
    </location>
</feature>
<sequence length="51" mass="5534">VGLVFDQRRSEGELEGFAVVDRDVGYRLHGIEALGQAHRQPGGAQLDDEAV</sequence>
<organism evidence="1">
    <name type="scientific">marine metagenome</name>
    <dbReference type="NCBI Taxonomy" id="408172"/>
    <lineage>
        <taxon>unclassified sequences</taxon>
        <taxon>metagenomes</taxon>
        <taxon>ecological metagenomes</taxon>
    </lineage>
</organism>
<dbReference type="AlphaFoldDB" id="A0A381T8Z6"/>
<evidence type="ECO:0000313" key="1">
    <source>
        <dbReference type="EMBL" id="SVA12001.1"/>
    </source>
</evidence>
<dbReference type="EMBL" id="UINC01004126">
    <property type="protein sequence ID" value="SVA12001.1"/>
    <property type="molecule type" value="Genomic_DNA"/>
</dbReference>
<gene>
    <name evidence="1" type="ORF">METZ01_LOCUS64855</name>
</gene>
<protein>
    <submittedName>
        <fullName evidence="1">Uncharacterized protein</fullName>
    </submittedName>
</protein>
<proteinExistence type="predicted"/>
<reference evidence="1" key="1">
    <citation type="submission" date="2018-05" db="EMBL/GenBank/DDBJ databases">
        <authorList>
            <person name="Lanie J.A."/>
            <person name="Ng W.-L."/>
            <person name="Kazmierczak K.M."/>
            <person name="Andrzejewski T.M."/>
            <person name="Davidsen T.M."/>
            <person name="Wayne K.J."/>
            <person name="Tettelin H."/>
            <person name="Glass J.I."/>
            <person name="Rusch D."/>
            <person name="Podicherti R."/>
            <person name="Tsui H.-C.T."/>
            <person name="Winkler M.E."/>
        </authorList>
    </citation>
    <scope>NUCLEOTIDE SEQUENCE</scope>
</reference>
<name>A0A381T8Z6_9ZZZZ</name>